<proteinExistence type="predicted"/>
<protein>
    <submittedName>
        <fullName evidence="1">Uncharacterized protein</fullName>
    </submittedName>
</protein>
<gene>
    <name evidence="1" type="ORF">CITCOLO1_LOCUS9113</name>
</gene>
<reference evidence="1 2" key="1">
    <citation type="submission" date="2024-03" db="EMBL/GenBank/DDBJ databases">
        <authorList>
            <person name="Gkanogiannis A."/>
            <person name="Becerra Lopez-Lavalle L."/>
        </authorList>
    </citation>
    <scope>NUCLEOTIDE SEQUENCE [LARGE SCALE GENOMIC DNA]</scope>
</reference>
<organism evidence="1 2">
    <name type="scientific">Citrullus colocynthis</name>
    <name type="common">colocynth</name>
    <dbReference type="NCBI Taxonomy" id="252529"/>
    <lineage>
        <taxon>Eukaryota</taxon>
        <taxon>Viridiplantae</taxon>
        <taxon>Streptophyta</taxon>
        <taxon>Embryophyta</taxon>
        <taxon>Tracheophyta</taxon>
        <taxon>Spermatophyta</taxon>
        <taxon>Magnoliopsida</taxon>
        <taxon>eudicotyledons</taxon>
        <taxon>Gunneridae</taxon>
        <taxon>Pentapetalae</taxon>
        <taxon>rosids</taxon>
        <taxon>fabids</taxon>
        <taxon>Cucurbitales</taxon>
        <taxon>Cucurbitaceae</taxon>
        <taxon>Benincaseae</taxon>
        <taxon>Citrullus</taxon>
    </lineage>
</organism>
<evidence type="ECO:0000313" key="2">
    <source>
        <dbReference type="Proteomes" id="UP001642487"/>
    </source>
</evidence>
<sequence length="171" mass="18766">MGTQIEEPSRPTGFGLVFKKLVLSVQRFGFSRFTKYNVRKTGTVVSGSITGQTEPPHHALKEIEMISLSSSPPSCRCRHWASVACGLSPVTTTFLGSLLYNSLYCNRLVSCSCNVSPSRALARVHMRSCSCCKTISICSRSEALNLNLLNYIKNSCSISAIRLQLLQILLS</sequence>
<dbReference type="Proteomes" id="UP001642487">
    <property type="component" value="Chromosome 3"/>
</dbReference>
<name>A0ABP0Y9Z1_9ROSI</name>
<evidence type="ECO:0000313" key="1">
    <source>
        <dbReference type="EMBL" id="CAK9317214.1"/>
    </source>
</evidence>
<keyword evidence="2" id="KW-1185">Reference proteome</keyword>
<dbReference type="EMBL" id="OZ021737">
    <property type="protein sequence ID" value="CAK9317214.1"/>
    <property type="molecule type" value="Genomic_DNA"/>
</dbReference>
<accession>A0ABP0Y9Z1</accession>